<feature type="domain" description="Post-SET" evidence="28">
    <location>
        <begin position="1786"/>
        <end position="1802"/>
    </location>
</feature>
<dbReference type="GO" id="GO:0005654">
    <property type="term" value="C:nucleoplasm"/>
    <property type="evidence" value="ECO:0007669"/>
    <property type="project" value="UniProtKB-ARBA"/>
</dbReference>
<keyword evidence="6" id="KW-0597">Phosphoprotein</keyword>
<feature type="region of interest" description="Disordered" evidence="24">
    <location>
        <begin position="2175"/>
        <end position="2225"/>
    </location>
</feature>
<evidence type="ECO:0000313" key="30">
    <source>
        <dbReference type="EMBL" id="NXV81574.1"/>
    </source>
</evidence>
<dbReference type="InterPro" id="IPR047430">
    <property type="entry name" value="PHD4_NSD1"/>
</dbReference>
<dbReference type="FunFam" id="3.30.40.10:FF:000201">
    <property type="entry name" value="Histone-lysine N-methyltransferase"/>
    <property type="match status" value="1"/>
</dbReference>
<evidence type="ECO:0000256" key="23">
    <source>
        <dbReference type="PROSITE-ProRule" id="PRU00146"/>
    </source>
</evidence>
<dbReference type="InterPro" id="IPR047429">
    <property type="entry name" value="PHD3_NSD1"/>
</dbReference>
<evidence type="ECO:0000256" key="22">
    <source>
        <dbReference type="ARBA" id="ARBA00081785"/>
    </source>
</evidence>
<dbReference type="CDD" id="cd15648">
    <property type="entry name" value="PHD1_NSD1_2"/>
    <property type="match status" value="1"/>
</dbReference>
<dbReference type="Proteomes" id="UP000518911">
    <property type="component" value="Unassembled WGS sequence"/>
</dbReference>
<feature type="domain" description="PHD-type" evidence="25">
    <location>
        <begin position="1263"/>
        <end position="1309"/>
    </location>
</feature>
<evidence type="ECO:0000256" key="6">
    <source>
        <dbReference type="ARBA" id="ARBA00022553"/>
    </source>
</evidence>
<dbReference type="EC" id="2.1.1.357" evidence="20"/>
<gene>
    <name evidence="30" type="primary">Nsd1</name>
    <name evidence="30" type="ORF">ATLROG_R11236</name>
</gene>
<evidence type="ECO:0000259" key="28">
    <source>
        <dbReference type="PROSITE" id="PS50868"/>
    </source>
</evidence>
<dbReference type="FunFam" id="3.30.40.10:FF:000093">
    <property type="entry name" value="Histone-lysine N-methyltransferase"/>
    <property type="match status" value="1"/>
</dbReference>
<dbReference type="InterPro" id="IPR019786">
    <property type="entry name" value="Zinc_finger_PHD-type_CS"/>
</dbReference>
<dbReference type="SMART" id="SM00317">
    <property type="entry name" value="SET"/>
    <property type="match status" value="1"/>
</dbReference>
<keyword evidence="10" id="KW-0479">Metal-binding</keyword>
<dbReference type="Gene3D" id="2.170.270.10">
    <property type="entry name" value="SET domain"/>
    <property type="match status" value="1"/>
</dbReference>
<dbReference type="Pfam" id="PF00855">
    <property type="entry name" value="PWWP"/>
    <property type="match status" value="2"/>
</dbReference>
<feature type="compositionally biased region" description="Basic and acidic residues" evidence="24">
    <location>
        <begin position="819"/>
        <end position="831"/>
    </location>
</feature>
<dbReference type="InterPro" id="IPR047423">
    <property type="entry name" value="PWWP_NSD1_rpt2"/>
</dbReference>
<evidence type="ECO:0000256" key="24">
    <source>
        <dbReference type="SAM" id="MobiDB-lite"/>
    </source>
</evidence>
<feature type="region of interest" description="Disordered" evidence="24">
    <location>
        <begin position="199"/>
        <end position="230"/>
    </location>
</feature>
<feature type="non-terminal residue" evidence="30">
    <location>
        <position position="1"/>
    </location>
</feature>
<feature type="region of interest" description="Disordered" evidence="24">
    <location>
        <begin position="1987"/>
        <end position="2074"/>
    </location>
</feature>
<evidence type="ECO:0000256" key="16">
    <source>
        <dbReference type="ARBA" id="ARBA00023159"/>
    </source>
</evidence>
<feature type="domain" description="PHD-type" evidence="25">
    <location>
        <begin position="1427"/>
        <end position="1471"/>
    </location>
</feature>
<feature type="region of interest" description="Disordered" evidence="24">
    <location>
        <begin position="687"/>
        <end position="891"/>
    </location>
</feature>
<name>A0A7L3WYY7_9GRUI</name>
<dbReference type="GO" id="GO:0005694">
    <property type="term" value="C:chromosome"/>
    <property type="evidence" value="ECO:0007669"/>
    <property type="project" value="UniProtKB-SubCell"/>
</dbReference>
<dbReference type="Pfam" id="PF00856">
    <property type="entry name" value="SET"/>
    <property type="match status" value="1"/>
</dbReference>
<feature type="compositionally biased region" description="Basic and acidic residues" evidence="24">
    <location>
        <begin position="1206"/>
        <end position="1222"/>
    </location>
</feature>
<reference evidence="30 31" key="1">
    <citation type="submission" date="2019-09" db="EMBL/GenBank/DDBJ databases">
        <title>Bird 10,000 Genomes (B10K) Project - Family phase.</title>
        <authorList>
            <person name="Zhang G."/>
        </authorList>
    </citation>
    <scope>NUCLEOTIDE SEQUENCE [LARGE SCALE GENOMIC DNA]</scope>
    <source>
        <strain evidence="30">OUT-0055</strain>
        <tissue evidence="30">Blood</tissue>
    </source>
</reference>
<dbReference type="CDD" id="cd20161">
    <property type="entry name" value="PWWP_NSD1_rpt1"/>
    <property type="match status" value="1"/>
</dbReference>
<evidence type="ECO:0000256" key="3">
    <source>
        <dbReference type="ARBA" id="ARBA00018028"/>
    </source>
</evidence>
<keyword evidence="4" id="KW-0158">Chromosome</keyword>
<dbReference type="InterPro" id="IPR013083">
    <property type="entry name" value="Znf_RING/FYVE/PHD"/>
</dbReference>
<dbReference type="PANTHER" id="PTHR22884">
    <property type="entry name" value="SET DOMAIN PROTEINS"/>
    <property type="match status" value="1"/>
</dbReference>
<dbReference type="InterPro" id="IPR055197">
    <property type="entry name" value="PHDvar_NSD"/>
</dbReference>
<dbReference type="Pfam" id="PF23004">
    <property type="entry name" value="PHDvar_NSD"/>
    <property type="match status" value="1"/>
</dbReference>
<feature type="compositionally biased region" description="Polar residues" evidence="24">
    <location>
        <begin position="721"/>
        <end position="730"/>
    </location>
</feature>
<dbReference type="PROSITE" id="PS50016">
    <property type="entry name" value="ZF_PHD_2"/>
    <property type="match status" value="2"/>
</dbReference>
<keyword evidence="17" id="KW-0804">Transcription</keyword>
<dbReference type="InterPro" id="IPR046341">
    <property type="entry name" value="SET_dom_sf"/>
</dbReference>
<dbReference type="FunFam" id="2.30.30.140:FF:000004">
    <property type="entry name" value="Histone-lysine N-methyltransferase"/>
    <property type="match status" value="1"/>
</dbReference>
<dbReference type="InterPro" id="IPR047426">
    <property type="entry name" value="PHD1_NSD1_2"/>
</dbReference>
<dbReference type="Pfam" id="PF17982">
    <property type="entry name" value="C5HCH"/>
    <property type="match status" value="1"/>
</dbReference>
<dbReference type="GO" id="GO:0140954">
    <property type="term" value="F:histone H3K36 dimethyltransferase activity"/>
    <property type="evidence" value="ECO:0007669"/>
    <property type="project" value="UniProtKB-EC"/>
</dbReference>
<evidence type="ECO:0000259" key="29">
    <source>
        <dbReference type="PROSITE" id="PS51215"/>
    </source>
</evidence>
<dbReference type="InterPro" id="IPR003616">
    <property type="entry name" value="Post-SET_dom"/>
</dbReference>
<dbReference type="FunFam" id="3.30.40.10:FF:000153">
    <property type="entry name" value="Histone-lysine N-methyltransferase NSD2"/>
    <property type="match status" value="1"/>
</dbReference>
<comment type="caution">
    <text evidence="30">The sequence shown here is derived from an EMBL/GenBank/DDBJ whole genome shotgun (WGS) entry which is preliminary data.</text>
</comment>
<dbReference type="InterPro" id="IPR001214">
    <property type="entry name" value="SET_dom"/>
</dbReference>
<dbReference type="PROSITE" id="PS01359">
    <property type="entry name" value="ZF_PHD_1"/>
    <property type="match status" value="1"/>
</dbReference>
<evidence type="ECO:0000313" key="31">
    <source>
        <dbReference type="Proteomes" id="UP000518911"/>
    </source>
</evidence>
<dbReference type="CDD" id="cd15656">
    <property type="entry name" value="PHD4_NSD1"/>
    <property type="match status" value="1"/>
</dbReference>
<dbReference type="InterPro" id="IPR000313">
    <property type="entry name" value="PWWP_dom"/>
</dbReference>
<organism evidence="30 31">
    <name type="scientific">Atlantisia rogersi</name>
    <name type="common">Inaccessible Island rail</name>
    <dbReference type="NCBI Taxonomy" id="2478892"/>
    <lineage>
        <taxon>Eukaryota</taxon>
        <taxon>Metazoa</taxon>
        <taxon>Chordata</taxon>
        <taxon>Craniata</taxon>
        <taxon>Vertebrata</taxon>
        <taxon>Euteleostomi</taxon>
        <taxon>Archelosauria</taxon>
        <taxon>Archosauria</taxon>
        <taxon>Dinosauria</taxon>
        <taxon>Saurischia</taxon>
        <taxon>Theropoda</taxon>
        <taxon>Coelurosauria</taxon>
        <taxon>Aves</taxon>
        <taxon>Neognathae</taxon>
        <taxon>Neoaves</taxon>
        <taxon>Gruiformes</taxon>
        <taxon>Rallidae</taxon>
        <taxon>Atlantisia</taxon>
    </lineage>
</organism>
<dbReference type="SMART" id="SM00508">
    <property type="entry name" value="PostSET"/>
    <property type="match status" value="1"/>
</dbReference>
<feature type="domain" description="AWS" evidence="29">
    <location>
        <begin position="1610"/>
        <end position="1660"/>
    </location>
</feature>
<dbReference type="CDD" id="cd20164">
    <property type="entry name" value="PWWP_NSD1_rpt2"/>
    <property type="match status" value="1"/>
</dbReference>
<feature type="domain" description="PWWP" evidence="27">
    <location>
        <begin position="1476"/>
        <end position="1538"/>
    </location>
</feature>
<dbReference type="SUPFAM" id="SSF82199">
    <property type="entry name" value="SET domain"/>
    <property type="match status" value="1"/>
</dbReference>
<evidence type="ECO:0000256" key="7">
    <source>
        <dbReference type="ARBA" id="ARBA00022603"/>
    </source>
</evidence>
<sequence>FSDFLCSGFSPKIRAKKKPTPVKYEVGDLVWAKFNRRPWWPCTICHDPVLDCHSKMKVSNRRPYREYYVDALGEPSEKTWVAGKAIVLFQGRHQFEELPVLRRRGKQKEKGYKHKVPQRFMAKWKVSVGQAEDILLGGPEDQKCNQNSIELDSEKEVQSEYYASGPGAERDRQLNGCFKSLTFDSRHPASEKGKLHIKPHVKKSSDSRKRTRVKKSGARGEASRAEIKEKTPESIVRNMIVGDLPDKHASHELRRIANSLTASSSTRENHLLSSFGERRFEKTPLKTDYENRKSDALKNTLQGGDLFSSTSLEREKSSLGILCSSKLQIHYSASDAGIEKKQTESDSSSSLSDGGNSDVDTMDQSSERASSVVEVSDSSDKAEKEFPMTSSGNIKFSMYLSQKSNRRARKKYRERKPLGGSVTSRLDAEFADGELEVGFSDAEMSLTALECSSDVRNDNLSLANKHTTPQSVSKDSSWPAVADQAILKPKRMKLPRIRSIKCKHKEKVAGLEPSLAEEEGGVNRCSSDTKGFSGHQRDSLQRSGKVDGQKLLNNMHEKARDSAEIETAVVKHVLSELKELSYRSMNDDAGDSGTPKATVPLLFPSPSGHGRLPIEPNYKFSTLLMMLKDMHDSKTKEQQLMTGQNIVPFRNTSAADGSGSNSTSGLKSLSIVGPPYKLEKNGDCVQETVNPNSTISNSSFSRSPPTKLTGIGTSKREPASTAVSGTNGTNCVPKRNCSKSKQSSKLGDKTVSNRKDLKPGGPSKLLSRLSRDSGERAFRVHGSVTSPLGNEAEDTERKESVDLTEHSTDEDSACLSDDNLDRIGRRPEAGRNIESCTSADNGESPDLDSEANSESSLGDESNDINHVAPKKRWQRFNQSSARSNKHISRSREQGNLESAFGLNSHGFSLKGNECLGRRHSPHTKVLEGDLTDQDYENHLDLVEKRLNVCGKPNNSVMDSETELGNFAPQSEFSAQVHSERKRLRKPSKRLLEYAEEYDHLFAPKKKSKKGQEQSQKVNSVARSEFEGRLPAQCSPDRDTQRGQSPLVSTPSSTKESPPILEAECSFSRELGSHPTDQRLEGPSDFSELVLSSLDVSEVSASPDAEERFLKSSKWEGFIAGNLESKRQRKPTKKLLESNDLDTAFMPKKDEWTPPKKGPGPSESDSSELYSPAHFPDLGEASEKLLEKQRKRKRQRHPSTAMHSKKERNEEGLGETPHSEGEASVHGTATSPKEGNEEGSENDHGVPSSKKIQGERGGGAALKENVCQICEKPGELLLCEAQCCGAFHLQCLGLSEMPKGKFICNECSTGVHTCFVCKSCGEDAKRCLLPLCGKYYHEACIQKYPPTVMQNKGFRCSLHICMTCHAANPANISASKGRLMRCVRCPVAYHSNDFCLAAGSVVLASNSIICPNHFTARRGCRNHEHVNVSWCFVCSEGGSLLCCESCPAAFHRECLNIEMPEGSWYCNDCKAGKKPHYKEVVWVKVGRYRWWPAEICHPRTIPVNIQKMKHDIGEFPVLFFGSKDYLWTHQARVFPYMEGDVSSKDKMGKGVDGIYKKALQEAAVRFEELKAQKELRQLQEDKKNDKKPPPYKHIKVNRPVGKVQIFTADLSEIPRCNCKPTDENPCGLDSECINRMLLYECHPMVCPAGERCQNQCFSKRQYPEVQIFRTLARGWGLQAKTDIRKGEFVNEYVGELIDEEECRARIRYAQEHDITNFYMLTLDKDRIIDAGPKGNYARFMNHCCQPNCETQKWCVNGDTRVGLFAIVNIKAGTELTFNYNLECLGNGKTVCKCGAPNCSGFLGVRPKSQPNITEEKSKKLKRRPQMKRRSQAEVMKEREDECFSCGDGGQLVSCKKSGCPKVYHADCLNLTKRPAGKWECPWHQCDMCGKEAASFCEMCPRSFCKQHREGMLFISKLDGRLCCTEHDPCGPNPLEPGEIREYVPPIEALANGEDTQPPEQPPTDTDLSVQPLDSLPQSVALRLQSPEKPPATLALRLPPSEKPPTTLALKLQPSNKPPTTLALKLPPPDKPPATLALRLPPSNKPPTTLSLRLKPSNKPPTTLSLRLQPSDKPPTTLSLCLQPADKPQAALSLRLQSEKQPVIAADSGGLRVLPPEKALGSGLARSQLLERPLTLPAPWPQASEKLAAAVAPRPQALDKPPAPRLLLSEKALRPVDQNAQLKERGAPAVELKPTLQPGWEVASAPAEQTPWTSERLRAFEQTPRPA</sequence>
<dbReference type="SUPFAM" id="SSF57903">
    <property type="entry name" value="FYVE/PHD zinc finger"/>
    <property type="match status" value="3"/>
</dbReference>
<feature type="region of interest" description="Disordered" evidence="24">
    <location>
        <begin position="520"/>
        <end position="543"/>
    </location>
</feature>
<feature type="compositionally biased region" description="Basic and acidic residues" evidence="24">
    <location>
        <begin position="746"/>
        <end position="758"/>
    </location>
</feature>
<feature type="compositionally biased region" description="Low complexity" evidence="24">
    <location>
        <begin position="690"/>
        <end position="705"/>
    </location>
</feature>
<evidence type="ECO:0000256" key="2">
    <source>
        <dbReference type="ARBA" id="ARBA00004286"/>
    </source>
</evidence>
<dbReference type="GO" id="GO:0032259">
    <property type="term" value="P:methylation"/>
    <property type="evidence" value="ECO:0007669"/>
    <property type="project" value="UniProtKB-KW"/>
</dbReference>
<dbReference type="SMART" id="SM00570">
    <property type="entry name" value="AWS"/>
    <property type="match status" value="1"/>
</dbReference>
<dbReference type="FunFam" id="2.30.30.140:FF:000059">
    <property type="entry name" value="Histone-lysine N-methyltransferase"/>
    <property type="match status" value="1"/>
</dbReference>
<feature type="compositionally biased region" description="Polar residues" evidence="24">
    <location>
        <begin position="1041"/>
        <end position="1055"/>
    </location>
</feature>
<keyword evidence="9" id="KW-0949">S-adenosyl-L-methionine</keyword>
<dbReference type="OrthoDB" id="422362at2759"/>
<dbReference type="FunFam" id="2.170.270.10:FF:000002">
    <property type="entry name" value="Histone-lysine N-methyltransferase"/>
    <property type="match status" value="1"/>
</dbReference>
<dbReference type="InterPro" id="IPR055198">
    <property type="entry name" value="NSD_PHD"/>
</dbReference>
<feature type="compositionally biased region" description="Low complexity" evidence="24">
    <location>
        <begin position="367"/>
        <end position="376"/>
    </location>
</feature>
<feature type="compositionally biased region" description="Basic and acidic residues" evidence="24">
    <location>
        <begin position="221"/>
        <end position="230"/>
    </location>
</feature>
<evidence type="ECO:0000259" key="27">
    <source>
        <dbReference type="PROSITE" id="PS50812"/>
    </source>
</evidence>
<dbReference type="EMBL" id="VZUJ01119951">
    <property type="protein sequence ID" value="NXV81574.1"/>
    <property type="molecule type" value="Genomic_DNA"/>
</dbReference>
<feature type="region of interest" description="Disordered" evidence="24">
    <location>
        <begin position="1949"/>
        <end position="1970"/>
    </location>
</feature>
<evidence type="ECO:0000256" key="21">
    <source>
        <dbReference type="ARBA" id="ARBA00080495"/>
    </source>
</evidence>
<dbReference type="Gene3D" id="2.30.30.140">
    <property type="match status" value="2"/>
</dbReference>
<comment type="subcellular location">
    <subcellularLocation>
        <location evidence="2">Chromosome</location>
    </subcellularLocation>
    <subcellularLocation>
        <location evidence="1">Nucleus</location>
    </subcellularLocation>
</comment>
<feature type="domain" description="SET" evidence="26">
    <location>
        <begin position="1662"/>
        <end position="1779"/>
    </location>
</feature>
<keyword evidence="5" id="KW-0678">Repressor</keyword>
<feature type="region of interest" description="Disordered" evidence="24">
    <location>
        <begin position="337"/>
        <end position="387"/>
    </location>
</feature>
<dbReference type="Pfam" id="PF00628">
    <property type="entry name" value="PHD"/>
    <property type="match status" value="1"/>
</dbReference>
<keyword evidence="12 23" id="KW-0863">Zinc-finger</keyword>
<feature type="region of interest" description="Disordered" evidence="24">
    <location>
        <begin position="1186"/>
        <end position="1256"/>
    </location>
</feature>
<dbReference type="SMART" id="SM00293">
    <property type="entry name" value="PWWP"/>
    <property type="match status" value="2"/>
</dbReference>
<dbReference type="FunFam" id="3.30.40.10:FF:000025">
    <property type="entry name" value="Histone-lysine N-methyltransferase"/>
    <property type="match status" value="1"/>
</dbReference>
<evidence type="ECO:0000259" key="25">
    <source>
        <dbReference type="PROSITE" id="PS50016"/>
    </source>
</evidence>
<dbReference type="PROSITE" id="PS51215">
    <property type="entry name" value="AWS"/>
    <property type="match status" value="1"/>
</dbReference>
<feature type="non-terminal residue" evidence="30">
    <location>
        <position position="2225"/>
    </location>
</feature>
<dbReference type="GO" id="GO:0016922">
    <property type="term" value="F:nuclear receptor binding"/>
    <property type="evidence" value="ECO:0007669"/>
    <property type="project" value="UniProtKB-ARBA"/>
</dbReference>
<keyword evidence="18" id="KW-0539">Nucleus</keyword>
<evidence type="ECO:0000256" key="13">
    <source>
        <dbReference type="ARBA" id="ARBA00022833"/>
    </source>
</evidence>
<feature type="region of interest" description="Disordered" evidence="24">
    <location>
        <begin position="1119"/>
        <end position="1174"/>
    </location>
</feature>
<dbReference type="InterPro" id="IPR011011">
    <property type="entry name" value="Znf_FYVE_PHD"/>
</dbReference>
<keyword evidence="7" id="KW-0489">Methyltransferase</keyword>
<dbReference type="InterPro" id="IPR019787">
    <property type="entry name" value="Znf_PHD-finger"/>
</dbReference>
<keyword evidence="15" id="KW-0805">Transcription regulation</keyword>
<comment type="catalytic activity">
    <reaction evidence="19">
        <text>L-lysyl(36)-[histone H3] + 2 S-adenosyl-L-methionine = N(6),N(6)-dimethyl-L-lysyl(36)-[histone H3] + 2 S-adenosyl-L-homocysteine + 2 H(+)</text>
        <dbReference type="Rhea" id="RHEA:60308"/>
        <dbReference type="Rhea" id="RHEA-COMP:9785"/>
        <dbReference type="Rhea" id="RHEA-COMP:9787"/>
        <dbReference type="ChEBI" id="CHEBI:15378"/>
        <dbReference type="ChEBI" id="CHEBI:29969"/>
        <dbReference type="ChEBI" id="CHEBI:57856"/>
        <dbReference type="ChEBI" id="CHEBI:59789"/>
        <dbReference type="ChEBI" id="CHEBI:61976"/>
        <dbReference type="EC" id="2.1.1.357"/>
    </reaction>
</comment>
<dbReference type="SUPFAM" id="SSF63748">
    <property type="entry name" value="Tudor/PWWP/MBT"/>
    <property type="match status" value="2"/>
</dbReference>
<evidence type="ECO:0000256" key="9">
    <source>
        <dbReference type="ARBA" id="ARBA00022691"/>
    </source>
</evidence>
<keyword evidence="13" id="KW-0862">Zinc</keyword>
<protein>
    <recommendedName>
        <fullName evidence="3">Histone-lysine N-methyltransferase, H3 lysine-36 specific</fullName>
        <ecNumber evidence="20">2.1.1.357</ecNumber>
    </recommendedName>
    <alternativeName>
        <fullName evidence="21">H3-K36-HMTase</fullName>
    </alternativeName>
    <alternativeName>
        <fullName evidence="22">Nuclear receptor-binding SET domain-containing protein 1</fullName>
    </alternativeName>
</protein>
<evidence type="ECO:0000256" key="18">
    <source>
        <dbReference type="ARBA" id="ARBA00023242"/>
    </source>
</evidence>
<dbReference type="Pfam" id="PF17907">
    <property type="entry name" value="AWS"/>
    <property type="match status" value="1"/>
</dbReference>
<dbReference type="Pfam" id="PF22908">
    <property type="entry name" value="PHD_NSD"/>
    <property type="match status" value="1"/>
</dbReference>
<evidence type="ECO:0000256" key="15">
    <source>
        <dbReference type="ARBA" id="ARBA00023015"/>
    </source>
</evidence>
<dbReference type="InterPro" id="IPR041306">
    <property type="entry name" value="C5HCH"/>
</dbReference>
<evidence type="ECO:0000256" key="10">
    <source>
        <dbReference type="ARBA" id="ARBA00022723"/>
    </source>
</evidence>
<dbReference type="CDD" id="cd15659">
    <property type="entry name" value="PHD5_NSD1"/>
    <property type="match status" value="1"/>
</dbReference>
<dbReference type="GO" id="GO:0008270">
    <property type="term" value="F:zinc ion binding"/>
    <property type="evidence" value="ECO:0007669"/>
    <property type="project" value="UniProtKB-KW"/>
</dbReference>
<dbReference type="Pfam" id="PF23011">
    <property type="entry name" value="PHD-1st_NSD"/>
    <property type="match status" value="1"/>
</dbReference>
<evidence type="ECO:0000256" key="1">
    <source>
        <dbReference type="ARBA" id="ARBA00004123"/>
    </source>
</evidence>
<evidence type="ECO:0000256" key="14">
    <source>
        <dbReference type="ARBA" id="ARBA00022853"/>
    </source>
</evidence>
<evidence type="ECO:0000256" key="4">
    <source>
        <dbReference type="ARBA" id="ARBA00022454"/>
    </source>
</evidence>
<feature type="compositionally biased region" description="Polar residues" evidence="24">
    <location>
        <begin position="2058"/>
        <end position="2074"/>
    </location>
</feature>
<feature type="domain" description="PWWP" evidence="27">
    <location>
        <begin position="26"/>
        <end position="91"/>
    </location>
</feature>
<dbReference type="GO" id="GO:0003712">
    <property type="term" value="F:transcription coregulator activity"/>
    <property type="evidence" value="ECO:0007669"/>
    <property type="project" value="UniProtKB-ARBA"/>
</dbReference>
<proteinExistence type="predicted"/>
<feature type="compositionally biased region" description="Low complexity" evidence="24">
    <location>
        <begin position="1952"/>
        <end position="1965"/>
    </location>
</feature>
<dbReference type="PROSITE" id="PS50812">
    <property type="entry name" value="PWWP"/>
    <property type="match status" value="2"/>
</dbReference>
<dbReference type="InterPro" id="IPR047432">
    <property type="entry name" value="PHD5_NSD1"/>
</dbReference>
<dbReference type="InterPro" id="IPR006560">
    <property type="entry name" value="AWS_dom"/>
</dbReference>
<dbReference type="InterPro" id="IPR047433">
    <property type="entry name" value="SET_NSD1"/>
</dbReference>
<dbReference type="CDD" id="cd19210">
    <property type="entry name" value="SET_NSD1"/>
    <property type="match status" value="1"/>
</dbReference>
<evidence type="ECO:0000256" key="5">
    <source>
        <dbReference type="ARBA" id="ARBA00022491"/>
    </source>
</evidence>
<keyword evidence="14" id="KW-0156">Chromatin regulator</keyword>
<keyword evidence="8" id="KW-0808">Transferase</keyword>
<feature type="region of interest" description="Disordered" evidence="24">
    <location>
        <begin position="1002"/>
        <end position="1058"/>
    </location>
</feature>
<dbReference type="SMART" id="SM00249">
    <property type="entry name" value="PHD"/>
    <property type="match status" value="5"/>
</dbReference>
<evidence type="ECO:0000256" key="19">
    <source>
        <dbReference type="ARBA" id="ARBA00050654"/>
    </source>
</evidence>
<dbReference type="Gene3D" id="3.30.40.10">
    <property type="entry name" value="Zinc/RING finger domain, C3HC4 (zinc finger)"/>
    <property type="match status" value="4"/>
</dbReference>
<evidence type="ECO:0000256" key="11">
    <source>
        <dbReference type="ARBA" id="ARBA00022737"/>
    </source>
</evidence>
<evidence type="ECO:0000256" key="17">
    <source>
        <dbReference type="ARBA" id="ARBA00023163"/>
    </source>
</evidence>
<evidence type="ECO:0000256" key="20">
    <source>
        <dbReference type="ARBA" id="ARBA00066810"/>
    </source>
</evidence>
<accession>A0A7L3WYY7</accession>
<dbReference type="CDD" id="cd15653">
    <property type="entry name" value="PHD3_NSD1"/>
    <property type="match status" value="1"/>
</dbReference>
<feature type="compositionally biased region" description="Low complexity" evidence="24">
    <location>
        <begin position="345"/>
        <end position="359"/>
    </location>
</feature>
<evidence type="ECO:0000256" key="8">
    <source>
        <dbReference type="ARBA" id="ARBA00022679"/>
    </source>
</evidence>
<keyword evidence="16" id="KW-0010">Activator</keyword>
<dbReference type="InterPro" id="IPR001965">
    <property type="entry name" value="Znf_PHD"/>
</dbReference>
<dbReference type="PROSITE" id="PS50868">
    <property type="entry name" value="POST_SET"/>
    <property type="match status" value="1"/>
</dbReference>
<dbReference type="InterPro" id="IPR050777">
    <property type="entry name" value="SET2_Histone-Lys_MeTrsfase"/>
</dbReference>
<evidence type="ECO:0000259" key="26">
    <source>
        <dbReference type="PROSITE" id="PS50280"/>
    </source>
</evidence>
<dbReference type="InterPro" id="IPR059153">
    <property type="entry name" value="NSD_PHD-1st"/>
</dbReference>
<dbReference type="PROSITE" id="PS50280">
    <property type="entry name" value="SET"/>
    <property type="match status" value="1"/>
</dbReference>
<evidence type="ECO:0000256" key="12">
    <source>
        <dbReference type="ARBA" id="ARBA00022771"/>
    </source>
</evidence>
<keyword evidence="31" id="KW-1185">Reference proteome</keyword>
<feature type="compositionally biased region" description="Basic and acidic residues" evidence="24">
    <location>
        <begin position="795"/>
        <end position="809"/>
    </location>
</feature>
<keyword evidence="11" id="KW-0677">Repeat</keyword>
<feature type="compositionally biased region" description="Basic and acidic residues" evidence="24">
    <location>
        <begin position="769"/>
        <end position="778"/>
    </location>
</feature>